<evidence type="ECO:0000313" key="1">
    <source>
        <dbReference type="EMBL" id="PKI71066.1"/>
    </source>
</evidence>
<proteinExistence type="predicted"/>
<dbReference type="AlphaFoldDB" id="A0A2I0KT95"/>
<reference evidence="1 2" key="1">
    <citation type="submission" date="2017-11" db="EMBL/GenBank/DDBJ databases">
        <title>De-novo sequencing of pomegranate (Punica granatum L.) genome.</title>
        <authorList>
            <person name="Akparov Z."/>
            <person name="Amiraslanov A."/>
            <person name="Hajiyeva S."/>
            <person name="Abbasov M."/>
            <person name="Kaur K."/>
            <person name="Hamwieh A."/>
            <person name="Solovyev V."/>
            <person name="Salamov A."/>
            <person name="Braich B."/>
            <person name="Kosarev P."/>
            <person name="Mahmoud A."/>
            <person name="Hajiyev E."/>
            <person name="Babayeva S."/>
            <person name="Izzatullayeva V."/>
            <person name="Mammadov A."/>
            <person name="Mammadov A."/>
            <person name="Sharifova S."/>
            <person name="Ojaghi J."/>
            <person name="Eynullazada K."/>
            <person name="Bayramov B."/>
            <person name="Abdulazimova A."/>
            <person name="Shahmuradov I."/>
        </authorList>
    </citation>
    <scope>NUCLEOTIDE SEQUENCE [LARGE SCALE GENOMIC DNA]</scope>
    <source>
        <strain evidence="2">cv. AG2017</strain>
        <tissue evidence="1">Leaf</tissue>
    </source>
</reference>
<dbReference type="EMBL" id="PGOL01000407">
    <property type="protein sequence ID" value="PKI71066.1"/>
    <property type="molecule type" value="Genomic_DNA"/>
</dbReference>
<dbReference type="Proteomes" id="UP000233551">
    <property type="component" value="Unassembled WGS sequence"/>
</dbReference>
<keyword evidence="2" id="KW-1185">Reference proteome</keyword>
<sequence length="143" mass="16529">MATVGEVGYLEWEWWPSTPPKSRSKSTLVVSISSTAGWQRPPPRFLSDLSLFLTGISISTAKTAAIPPKSSTFRAKLGLSYMKFQQAWKEIRRLIYFALKRRSREFHNYGKRPMALLLTLWMALDNMEVKMKRVKSLRSPLKY</sequence>
<organism evidence="1 2">
    <name type="scientific">Punica granatum</name>
    <name type="common">Pomegranate</name>
    <dbReference type="NCBI Taxonomy" id="22663"/>
    <lineage>
        <taxon>Eukaryota</taxon>
        <taxon>Viridiplantae</taxon>
        <taxon>Streptophyta</taxon>
        <taxon>Embryophyta</taxon>
        <taxon>Tracheophyta</taxon>
        <taxon>Spermatophyta</taxon>
        <taxon>Magnoliopsida</taxon>
        <taxon>eudicotyledons</taxon>
        <taxon>Gunneridae</taxon>
        <taxon>Pentapetalae</taxon>
        <taxon>rosids</taxon>
        <taxon>malvids</taxon>
        <taxon>Myrtales</taxon>
        <taxon>Lythraceae</taxon>
        <taxon>Punica</taxon>
    </lineage>
</organism>
<gene>
    <name evidence="1" type="ORF">CRG98_008531</name>
</gene>
<comment type="caution">
    <text evidence="1">The sequence shown here is derived from an EMBL/GenBank/DDBJ whole genome shotgun (WGS) entry which is preliminary data.</text>
</comment>
<protein>
    <submittedName>
        <fullName evidence="1">Uncharacterized protein</fullName>
    </submittedName>
</protein>
<accession>A0A2I0KT95</accession>
<name>A0A2I0KT95_PUNGR</name>
<evidence type="ECO:0000313" key="2">
    <source>
        <dbReference type="Proteomes" id="UP000233551"/>
    </source>
</evidence>